<evidence type="ECO:0000256" key="2">
    <source>
        <dbReference type="ARBA" id="ARBA00007639"/>
    </source>
</evidence>
<keyword evidence="7" id="KW-1185">Reference proteome</keyword>
<comment type="subcellular location">
    <subcellularLocation>
        <location evidence="1">Cell envelope</location>
    </subcellularLocation>
</comment>
<sequence>MFSSRGARLRATAALATAAMLALAGCGGGNGDGGDDGATAGGGGGDELIRVGFSQLGAESGWRTANTESVQESLSEENGIDLTFVDAQQRQENQIRALRDFVSQDMDVIAFSPVIETGWDQVLQEIKDAGIPVVLVDRTVETTVEDPFVTWIGSDFRAEGVTAGEWVAENHPDAQIFELQGTMGSGAQVDRQEGFREVVGDQVIGEASGNFTRAEGRTAVEAALQAYPDMDLIFSHNDDMGLGAIEAIEAAGMTPGEDITIVTVDAVKDGLQALVDGKFNYVVECNPVFGDQLAELINQVHAGETVPEQTFVEESAFDQTITQEFVDARPY</sequence>
<dbReference type="RefSeq" id="WP_110852609.1">
    <property type="nucleotide sequence ID" value="NZ_QKLZ01000007.1"/>
</dbReference>
<feature type="signal peptide" evidence="4">
    <location>
        <begin position="1"/>
        <end position="24"/>
    </location>
</feature>
<name>A0A2Y9ALB5_9MICO</name>
<dbReference type="AlphaFoldDB" id="A0A2Y9ALB5"/>
<dbReference type="GO" id="GO:0030246">
    <property type="term" value="F:carbohydrate binding"/>
    <property type="evidence" value="ECO:0007669"/>
    <property type="project" value="UniProtKB-ARBA"/>
</dbReference>
<dbReference type="InterPro" id="IPR028082">
    <property type="entry name" value="Peripla_BP_I"/>
</dbReference>
<dbReference type="OrthoDB" id="9813037at2"/>
<dbReference type="EMBL" id="UETB01000007">
    <property type="protein sequence ID" value="SSA43117.1"/>
    <property type="molecule type" value="Genomic_DNA"/>
</dbReference>
<feature type="chain" id="PRO_5030061904" evidence="4">
    <location>
        <begin position="25"/>
        <end position="331"/>
    </location>
</feature>
<feature type="domain" description="Periplasmic binding protein" evidence="5">
    <location>
        <begin position="52"/>
        <end position="304"/>
    </location>
</feature>
<dbReference type="GO" id="GO:0030313">
    <property type="term" value="C:cell envelope"/>
    <property type="evidence" value="ECO:0007669"/>
    <property type="project" value="UniProtKB-SubCell"/>
</dbReference>
<dbReference type="SUPFAM" id="SSF53822">
    <property type="entry name" value="Periplasmic binding protein-like I"/>
    <property type="match status" value="1"/>
</dbReference>
<dbReference type="PROSITE" id="PS51257">
    <property type="entry name" value="PROKAR_LIPOPROTEIN"/>
    <property type="match status" value="1"/>
</dbReference>
<dbReference type="InterPro" id="IPR025997">
    <property type="entry name" value="SBP_2_dom"/>
</dbReference>
<dbReference type="Pfam" id="PF13407">
    <property type="entry name" value="Peripla_BP_4"/>
    <property type="match status" value="1"/>
</dbReference>
<evidence type="ECO:0000313" key="6">
    <source>
        <dbReference type="EMBL" id="SSA43117.1"/>
    </source>
</evidence>
<evidence type="ECO:0000256" key="3">
    <source>
        <dbReference type="ARBA" id="ARBA00022729"/>
    </source>
</evidence>
<dbReference type="CDD" id="cd06309">
    <property type="entry name" value="PBP1_galactofuranose_YtfQ-like"/>
    <property type="match status" value="1"/>
</dbReference>
<protein>
    <submittedName>
        <fullName evidence="6">Monosaccharide ABC transporter substrate-binding protein, CUT2 family</fullName>
    </submittedName>
</protein>
<dbReference type="PANTHER" id="PTHR46847:SF3">
    <property type="entry name" value="GALACTOFURANOSE-BINDING PROTEIN YTFQ"/>
    <property type="match status" value="1"/>
</dbReference>
<proteinExistence type="inferred from homology"/>
<evidence type="ECO:0000313" key="7">
    <source>
        <dbReference type="Proteomes" id="UP000250222"/>
    </source>
</evidence>
<reference evidence="6 7" key="1">
    <citation type="submission" date="2016-10" db="EMBL/GenBank/DDBJ databases">
        <authorList>
            <person name="Cai Z."/>
        </authorList>
    </citation>
    <scope>NUCLEOTIDE SEQUENCE [LARGE SCALE GENOMIC DNA]</scope>
    <source>
        <strain evidence="6 7">CGMCC 1.10826</strain>
    </source>
</reference>
<evidence type="ECO:0000259" key="5">
    <source>
        <dbReference type="Pfam" id="PF13407"/>
    </source>
</evidence>
<gene>
    <name evidence="6" type="ORF">SAMN05216184_10714</name>
</gene>
<evidence type="ECO:0000256" key="1">
    <source>
        <dbReference type="ARBA" id="ARBA00004196"/>
    </source>
</evidence>
<dbReference type="Proteomes" id="UP000250222">
    <property type="component" value="Unassembled WGS sequence"/>
</dbReference>
<dbReference type="PANTHER" id="PTHR46847">
    <property type="entry name" value="D-ALLOSE-BINDING PERIPLASMIC PROTEIN-RELATED"/>
    <property type="match status" value="1"/>
</dbReference>
<organism evidence="6 7">
    <name type="scientific">Georgenia satyanarayanai</name>
    <dbReference type="NCBI Taxonomy" id="860221"/>
    <lineage>
        <taxon>Bacteria</taxon>
        <taxon>Bacillati</taxon>
        <taxon>Actinomycetota</taxon>
        <taxon>Actinomycetes</taxon>
        <taxon>Micrococcales</taxon>
        <taxon>Bogoriellaceae</taxon>
        <taxon>Georgenia</taxon>
    </lineage>
</organism>
<keyword evidence="3 4" id="KW-0732">Signal</keyword>
<accession>A0A2Y9ALB5</accession>
<comment type="similarity">
    <text evidence="2">Belongs to the bacterial solute-binding protein 2 family.</text>
</comment>
<dbReference type="Gene3D" id="3.40.50.2300">
    <property type="match status" value="2"/>
</dbReference>
<evidence type="ECO:0000256" key="4">
    <source>
        <dbReference type="SAM" id="SignalP"/>
    </source>
</evidence>